<dbReference type="PROSITE" id="PS50011">
    <property type="entry name" value="PROTEIN_KINASE_DOM"/>
    <property type="match status" value="1"/>
</dbReference>
<dbReference type="EC" id="2.7.11.1" evidence="1"/>
<evidence type="ECO:0000256" key="1">
    <source>
        <dbReference type="ARBA" id="ARBA00012513"/>
    </source>
</evidence>
<comment type="catalytic activity">
    <reaction evidence="8">
        <text>L-seryl-[protein] + ATP = O-phospho-L-seryl-[protein] + ADP + H(+)</text>
        <dbReference type="Rhea" id="RHEA:17989"/>
        <dbReference type="Rhea" id="RHEA-COMP:9863"/>
        <dbReference type="Rhea" id="RHEA-COMP:11604"/>
        <dbReference type="ChEBI" id="CHEBI:15378"/>
        <dbReference type="ChEBI" id="CHEBI:29999"/>
        <dbReference type="ChEBI" id="CHEBI:30616"/>
        <dbReference type="ChEBI" id="CHEBI:83421"/>
        <dbReference type="ChEBI" id="CHEBI:456216"/>
        <dbReference type="EC" id="2.7.11.1"/>
    </reaction>
</comment>
<keyword evidence="6" id="KW-0067">ATP-binding</keyword>
<evidence type="ECO:0000256" key="5">
    <source>
        <dbReference type="ARBA" id="ARBA00022777"/>
    </source>
</evidence>
<dbReference type="Gene3D" id="1.10.510.10">
    <property type="entry name" value="Transferase(Phosphotransferase) domain 1"/>
    <property type="match status" value="1"/>
</dbReference>
<dbReference type="GO" id="GO:0004674">
    <property type="term" value="F:protein serine/threonine kinase activity"/>
    <property type="evidence" value="ECO:0007669"/>
    <property type="project" value="UniProtKB-KW"/>
</dbReference>
<dbReference type="PANTHER" id="PTHR48005">
    <property type="entry name" value="LEUCINE RICH REPEAT KINASE 2"/>
    <property type="match status" value="1"/>
</dbReference>
<keyword evidence="5" id="KW-0418">Kinase</keyword>
<protein>
    <recommendedName>
        <fullName evidence="1">non-specific serine/threonine protein kinase</fullName>
        <ecNumber evidence="1">2.7.11.1</ecNumber>
    </recommendedName>
</protein>
<evidence type="ECO:0000313" key="10">
    <source>
        <dbReference type="EMBL" id="KAK4275649.1"/>
    </source>
</evidence>
<evidence type="ECO:0000256" key="4">
    <source>
        <dbReference type="ARBA" id="ARBA00022741"/>
    </source>
</evidence>
<reference evidence="10" key="1">
    <citation type="submission" date="2023-10" db="EMBL/GenBank/DDBJ databases">
        <title>Chromosome-level genome of the transformable northern wattle, Acacia crassicarpa.</title>
        <authorList>
            <person name="Massaro I."/>
            <person name="Sinha N.R."/>
            <person name="Poethig S."/>
            <person name="Leichty A.R."/>
        </authorList>
    </citation>
    <scope>NUCLEOTIDE SEQUENCE</scope>
    <source>
        <strain evidence="10">Acra3RX</strain>
        <tissue evidence="10">Leaf</tissue>
    </source>
</reference>
<dbReference type="Proteomes" id="UP001293593">
    <property type="component" value="Unassembled WGS sequence"/>
</dbReference>
<sequence length="130" mass="14352">MTSFAGTYGYAAPEIAFTMQANEKCDVYSFGVLTLEILMGRHPAELTCFGTHISTSYSLPLKNVLDQRLPPPSNLVAEEVMLIAKIALACLNEDPRSRPTMEQVSSILMRPKPFSVNQFNNITLGQLMPV</sequence>
<dbReference type="GO" id="GO:0005524">
    <property type="term" value="F:ATP binding"/>
    <property type="evidence" value="ECO:0007669"/>
    <property type="project" value="UniProtKB-KW"/>
</dbReference>
<evidence type="ECO:0000256" key="7">
    <source>
        <dbReference type="ARBA" id="ARBA00047899"/>
    </source>
</evidence>
<evidence type="ECO:0000313" key="11">
    <source>
        <dbReference type="Proteomes" id="UP001293593"/>
    </source>
</evidence>
<comment type="catalytic activity">
    <reaction evidence="7">
        <text>L-threonyl-[protein] + ATP = O-phospho-L-threonyl-[protein] + ADP + H(+)</text>
        <dbReference type="Rhea" id="RHEA:46608"/>
        <dbReference type="Rhea" id="RHEA-COMP:11060"/>
        <dbReference type="Rhea" id="RHEA-COMP:11605"/>
        <dbReference type="ChEBI" id="CHEBI:15378"/>
        <dbReference type="ChEBI" id="CHEBI:30013"/>
        <dbReference type="ChEBI" id="CHEBI:30616"/>
        <dbReference type="ChEBI" id="CHEBI:61977"/>
        <dbReference type="ChEBI" id="CHEBI:456216"/>
        <dbReference type="EC" id="2.7.11.1"/>
    </reaction>
</comment>
<dbReference type="AlphaFoldDB" id="A0AAE1MRU2"/>
<dbReference type="SUPFAM" id="SSF56112">
    <property type="entry name" value="Protein kinase-like (PK-like)"/>
    <property type="match status" value="1"/>
</dbReference>
<keyword evidence="2" id="KW-0723">Serine/threonine-protein kinase</keyword>
<evidence type="ECO:0000256" key="8">
    <source>
        <dbReference type="ARBA" id="ARBA00048679"/>
    </source>
</evidence>
<keyword evidence="3" id="KW-0808">Transferase</keyword>
<name>A0AAE1MRU2_9FABA</name>
<dbReference type="EMBL" id="JAWXYG010000004">
    <property type="protein sequence ID" value="KAK4275649.1"/>
    <property type="molecule type" value="Genomic_DNA"/>
</dbReference>
<keyword evidence="4" id="KW-0547">Nucleotide-binding</keyword>
<proteinExistence type="predicted"/>
<evidence type="ECO:0000256" key="6">
    <source>
        <dbReference type="ARBA" id="ARBA00022840"/>
    </source>
</evidence>
<comment type="caution">
    <text evidence="10">The sequence shown here is derived from an EMBL/GenBank/DDBJ whole genome shotgun (WGS) entry which is preliminary data.</text>
</comment>
<dbReference type="InterPro" id="IPR011009">
    <property type="entry name" value="Kinase-like_dom_sf"/>
</dbReference>
<evidence type="ECO:0000256" key="2">
    <source>
        <dbReference type="ARBA" id="ARBA00022527"/>
    </source>
</evidence>
<accession>A0AAE1MRU2</accession>
<evidence type="ECO:0000259" key="9">
    <source>
        <dbReference type="PROSITE" id="PS50011"/>
    </source>
</evidence>
<dbReference type="Pfam" id="PF00069">
    <property type="entry name" value="Pkinase"/>
    <property type="match status" value="1"/>
</dbReference>
<feature type="domain" description="Protein kinase" evidence="9">
    <location>
        <begin position="1"/>
        <end position="115"/>
    </location>
</feature>
<dbReference type="InterPro" id="IPR000719">
    <property type="entry name" value="Prot_kinase_dom"/>
</dbReference>
<dbReference type="PANTHER" id="PTHR48005:SF70">
    <property type="entry name" value="MDIS1-INTERACTING RECEPTOR LIKE KINASE 2-LIKE"/>
    <property type="match status" value="1"/>
</dbReference>
<gene>
    <name evidence="10" type="ORF">QN277_018692</name>
</gene>
<dbReference type="InterPro" id="IPR051420">
    <property type="entry name" value="Ser_Thr_Kinases_DiverseReg"/>
</dbReference>
<keyword evidence="11" id="KW-1185">Reference proteome</keyword>
<organism evidence="10 11">
    <name type="scientific">Acacia crassicarpa</name>
    <name type="common">northern wattle</name>
    <dbReference type="NCBI Taxonomy" id="499986"/>
    <lineage>
        <taxon>Eukaryota</taxon>
        <taxon>Viridiplantae</taxon>
        <taxon>Streptophyta</taxon>
        <taxon>Embryophyta</taxon>
        <taxon>Tracheophyta</taxon>
        <taxon>Spermatophyta</taxon>
        <taxon>Magnoliopsida</taxon>
        <taxon>eudicotyledons</taxon>
        <taxon>Gunneridae</taxon>
        <taxon>Pentapetalae</taxon>
        <taxon>rosids</taxon>
        <taxon>fabids</taxon>
        <taxon>Fabales</taxon>
        <taxon>Fabaceae</taxon>
        <taxon>Caesalpinioideae</taxon>
        <taxon>mimosoid clade</taxon>
        <taxon>Acacieae</taxon>
        <taxon>Acacia</taxon>
    </lineage>
</organism>
<evidence type="ECO:0000256" key="3">
    <source>
        <dbReference type="ARBA" id="ARBA00022679"/>
    </source>
</evidence>